<name>A0A1N6G1J0_9LACT</name>
<dbReference type="InterPro" id="IPR036249">
    <property type="entry name" value="Thioredoxin-like_sf"/>
</dbReference>
<reference evidence="2" key="1">
    <citation type="submission" date="2016-11" db="EMBL/GenBank/DDBJ databases">
        <authorList>
            <person name="Varghese N."/>
            <person name="Submissions S."/>
        </authorList>
    </citation>
    <scope>NUCLEOTIDE SEQUENCE [LARGE SCALE GENOMIC DNA]</scope>
    <source>
        <strain evidence="2">313</strain>
    </source>
</reference>
<dbReference type="RefSeq" id="WP_034547759.1">
    <property type="nucleotide sequence ID" value="NZ_FSRN01000001.1"/>
</dbReference>
<proteinExistence type="predicted"/>
<dbReference type="SUPFAM" id="SSF52833">
    <property type="entry name" value="Thioredoxin-like"/>
    <property type="match status" value="1"/>
</dbReference>
<dbReference type="eggNOG" id="COG2761">
    <property type="taxonomic scope" value="Bacteria"/>
</dbReference>
<evidence type="ECO:0000313" key="1">
    <source>
        <dbReference type="EMBL" id="SIO01388.1"/>
    </source>
</evidence>
<dbReference type="Proteomes" id="UP000184758">
    <property type="component" value="Unassembled WGS sequence"/>
</dbReference>
<keyword evidence="2" id="KW-1185">Reference proteome</keyword>
<protein>
    <submittedName>
        <fullName evidence="1">Thioredoxin</fullName>
    </submittedName>
</protein>
<dbReference type="OrthoDB" id="2156137at2"/>
<evidence type="ECO:0000313" key="2">
    <source>
        <dbReference type="Proteomes" id="UP000184758"/>
    </source>
</evidence>
<accession>A0A1N6G1J0</accession>
<dbReference type="AlphaFoldDB" id="A0A1N6G1J0"/>
<sequence length="189" mass="21669">MVESTKQVELFLFVNPISLASLKMEEEAFKFIDTYKKNAQITIFTYHNIYTLYSYMIKNQLAPESTALWNKLHNDSYHLSLAFIAATIQGKKKGRKFLMNIQRKMLKQKEPLSKSLLLDSAKKANLDIDMFLSDLHSPFVQKLFLSDQKVSKSLGIIGTPSCLLVTTGEEKKTTLIENFVTAEDLYQMI</sequence>
<dbReference type="Gene3D" id="3.40.30.10">
    <property type="entry name" value="Glutaredoxin"/>
    <property type="match status" value="1"/>
</dbReference>
<dbReference type="STRING" id="28230.SAMN05878443_0967"/>
<gene>
    <name evidence="1" type="ORF">SAMN05878443_0967</name>
</gene>
<dbReference type="Pfam" id="PF13743">
    <property type="entry name" value="Thioredoxin_5"/>
    <property type="match status" value="1"/>
</dbReference>
<organism evidence="1 2">
    <name type="scientific">Carnobacterium alterfunditum</name>
    <dbReference type="NCBI Taxonomy" id="28230"/>
    <lineage>
        <taxon>Bacteria</taxon>
        <taxon>Bacillati</taxon>
        <taxon>Bacillota</taxon>
        <taxon>Bacilli</taxon>
        <taxon>Lactobacillales</taxon>
        <taxon>Carnobacteriaceae</taxon>
        <taxon>Carnobacterium</taxon>
    </lineage>
</organism>
<dbReference type="EMBL" id="FSRN01000001">
    <property type="protein sequence ID" value="SIO01388.1"/>
    <property type="molecule type" value="Genomic_DNA"/>
</dbReference>